<organism evidence="2 3">
    <name type="scientific">Nostocoides japonicum T1-X7</name>
    <dbReference type="NCBI Taxonomy" id="1194083"/>
    <lineage>
        <taxon>Bacteria</taxon>
        <taxon>Bacillati</taxon>
        <taxon>Actinomycetota</taxon>
        <taxon>Actinomycetes</taxon>
        <taxon>Micrococcales</taxon>
        <taxon>Intrasporangiaceae</taxon>
        <taxon>Nostocoides</taxon>
    </lineage>
</organism>
<dbReference type="EMBL" id="CAJB01000334">
    <property type="protein sequence ID" value="CCH79059.1"/>
    <property type="molecule type" value="Genomic_DNA"/>
</dbReference>
<dbReference type="Gene3D" id="1.20.1170.10">
    <property type="match status" value="1"/>
</dbReference>
<gene>
    <name evidence="2" type="ORF">BN12_40029</name>
</gene>
<feature type="region of interest" description="Disordered" evidence="1">
    <location>
        <begin position="212"/>
        <end position="295"/>
    </location>
</feature>
<evidence type="ECO:0000256" key="1">
    <source>
        <dbReference type="SAM" id="MobiDB-lite"/>
    </source>
</evidence>
<accession>A0A077M4K8</accession>
<comment type="caution">
    <text evidence="2">The sequence shown here is derived from an EMBL/GenBank/DDBJ whole genome shotgun (WGS) entry which is preliminary data.</text>
</comment>
<proteinExistence type="predicted"/>
<protein>
    <submittedName>
        <fullName evidence="2">Uncharacterized protein</fullName>
    </submittedName>
</protein>
<sequence length="425" mass="44311">MDVDPYGRENPLGPGAMLRSYRSGVTAIGTGLRYAAQLREQEPLDLSGIDAGLAVAIAGHQQELNQQAREFVDSITADFIQLVVGFGGFADLVAAFAADPGTTQRLSVAPSRKGVAEQLVAISDHAGEIASDGDTAVEHMDLLRSDLRRTGRRLDSALTRAVAATGRDGVAASARIDALAEKVSGNIEAIVDGATEAGDAVTDLGIGILTEITTHLSPTPPTPSTDDSDAEDAEDEVSEKEAADAASDAAPEADADVPERADPDEEADGEGGDEPDEDDPDVDADDVSTTNSSSGLVPDVSFVVRAIRAGSKGGEKYAAAMAGLKRNNDLLAAQYQRLAAANRLVAIAKVTQVQKSQFAGSVADTAVALSAIRADWRRLRAALVDWSGRTDTADAAELTRLLPGALKQWQGAAADVRRTRRMLTG</sequence>
<name>A0A077M4K8_9MICO</name>
<reference evidence="2 3" key="1">
    <citation type="journal article" date="2013" name="ISME J.">
        <title>A metabolic model for members of the genus Tetrasphaera involved in enhanced biological phosphorus removal.</title>
        <authorList>
            <person name="Kristiansen R."/>
            <person name="Nguyen H.T.T."/>
            <person name="Saunders A.M."/>
            <person name="Nielsen J.L."/>
            <person name="Wimmer R."/>
            <person name="Le V.Q."/>
            <person name="McIlroy S.J."/>
            <person name="Petrovski S."/>
            <person name="Seviour R.J."/>
            <person name="Calteau A."/>
            <person name="Nielsen K.L."/>
            <person name="Nielsen P.H."/>
        </authorList>
    </citation>
    <scope>NUCLEOTIDE SEQUENCE [LARGE SCALE GENOMIC DNA]</scope>
    <source>
        <strain evidence="2 3">T1-X7</strain>
    </source>
</reference>
<dbReference type="STRING" id="1194083.BN12_40029"/>
<evidence type="ECO:0000313" key="3">
    <source>
        <dbReference type="Proteomes" id="UP000035721"/>
    </source>
</evidence>
<dbReference type="Proteomes" id="UP000035721">
    <property type="component" value="Unassembled WGS sequence"/>
</dbReference>
<dbReference type="RefSeq" id="WP_048549693.1">
    <property type="nucleotide sequence ID" value="NZ_HF570958.1"/>
</dbReference>
<evidence type="ECO:0000313" key="2">
    <source>
        <dbReference type="EMBL" id="CCH79059.1"/>
    </source>
</evidence>
<keyword evidence="3" id="KW-1185">Reference proteome</keyword>
<feature type="compositionally biased region" description="Acidic residues" evidence="1">
    <location>
        <begin position="226"/>
        <end position="238"/>
    </location>
</feature>
<feature type="compositionally biased region" description="Acidic residues" evidence="1">
    <location>
        <begin position="251"/>
        <end position="286"/>
    </location>
</feature>
<dbReference type="AlphaFoldDB" id="A0A077M4K8"/>